<evidence type="ECO:0000256" key="1">
    <source>
        <dbReference type="SAM" id="SignalP"/>
    </source>
</evidence>
<evidence type="ECO:0000313" key="3">
    <source>
        <dbReference type="Proteomes" id="UP000460290"/>
    </source>
</evidence>
<accession>A0A844Z483</accession>
<feature type="chain" id="PRO_5032365735" evidence="1">
    <location>
        <begin position="23"/>
        <end position="97"/>
    </location>
</feature>
<sequence length="97" mass="10520">MKKSLIALATIGTLFTAAPAFAGGVAIDYSDLNLTTEKGQQALERRIDKAAKDLCQYNRLRTGSRLASRQIEKCYKTAKKQAAQQMAAIVDSERLGG</sequence>
<gene>
    <name evidence="2" type="ORF">GRI35_02030</name>
</gene>
<protein>
    <submittedName>
        <fullName evidence="2">UrcA family protein</fullName>
    </submittedName>
</protein>
<reference evidence="2 3" key="1">
    <citation type="submission" date="2019-12" db="EMBL/GenBank/DDBJ databases">
        <title>Genomic-based taxomic classification of the family Erythrobacteraceae.</title>
        <authorList>
            <person name="Xu L."/>
        </authorList>
    </citation>
    <scope>NUCLEOTIDE SEQUENCE [LARGE SCALE GENOMIC DNA]</scope>
    <source>
        <strain evidence="2 3">KCTC 42006</strain>
    </source>
</reference>
<organism evidence="2 3">
    <name type="scientific">Pontixanthobacter aestiaquae</name>
    <dbReference type="NCBI Taxonomy" id="1509367"/>
    <lineage>
        <taxon>Bacteria</taxon>
        <taxon>Pseudomonadati</taxon>
        <taxon>Pseudomonadota</taxon>
        <taxon>Alphaproteobacteria</taxon>
        <taxon>Sphingomonadales</taxon>
        <taxon>Erythrobacteraceae</taxon>
        <taxon>Pontixanthobacter</taxon>
    </lineage>
</organism>
<comment type="caution">
    <text evidence="2">The sequence shown here is derived from an EMBL/GenBank/DDBJ whole genome shotgun (WGS) entry which is preliminary data.</text>
</comment>
<dbReference type="EMBL" id="WTYZ01000001">
    <property type="protein sequence ID" value="MXO82152.1"/>
    <property type="molecule type" value="Genomic_DNA"/>
</dbReference>
<proteinExistence type="predicted"/>
<keyword evidence="1" id="KW-0732">Signal</keyword>
<evidence type="ECO:0000313" key="2">
    <source>
        <dbReference type="EMBL" id="MXO82152.1"/>
    </source>
</evidence>
<dbReference type="OrthoDB" id="7450905at2"/>
<dbReference type="RefSeq" id="WP_160612477.1">
    <property type="nucleotide sequence ID" value="NZ_JAUFQM010000001.1"/>
</dbReference>
<dbReference type="NCBIfam" id="TIGR04433">
    <property type="entry name" value="UrcA_uranyl"/>
    <property type="match status" value="1"/>
</dbReference>
<dbReference type="AlphaFoldDB" id="A0A844Z483"/>
<name>A0A844Z483_9SPHN</name>
<feature type="signal peptide" evidence="1">
    <location>
        <begin position="1"/>
        <end position="22"/>
    </location>
</feature>
<dbReference type="Proteomes" id="UP000460290">
    <property type="component" value="Unassembled WGS sequence"/>
</dbReference>
<keyword evidence="3" id="KW-1185">Reference proteome</keyword>
<dbReference type="InterPro" id="IPR030972">
    <property type="entry name" value="UrcA_uranyl"/>
</dbReference>